<accession>A0A917V282</accession>
<name>A0A917V282_9HYPH</name>
<dbReference type="InterPro" id="IPR000515">
    <property type="entry name" value="MetI-like"/>
</dbReference>
<dbReference type="GO" id="GO:0005886">
    <property type="term" value="C:plasma membrane"/>
    <property type="evidence" value="ECO:0007669"/>
    <property type="project" value="UniProtKB-SubCell"/>
</dbReference>
<feature type="transmembrane region" description="Helical" evidence="7">
    <location>
        <begin position="215"/>
        <end position="238"/>
    </location>
</feature>
<keyword evidence="10" id="KW-1185">Reference proteome</keyword>
<feature type="transmembrane region" description="Helical" evidence="7">
    <location>
        <begin position="96"/>
        <end position="124"/>
    </location>
</feature>
<evidence type="ECO:0000256" key="7">
    <source>
        <dbReference type="RuleBase" id="RU363032"/>
    </source>
</evidence>
<feature type="transmembrane region" description="Helical" evidence="7">
    <location>
        <begin position="189"/>
        <end position="208"/>
    </location>
</feature>
<dbReference type="Pfam" id="PF12911">
    <property type="entry name" value="OppC_N"/>
    <property type="match status" value="1"/>
</dbReference>
<dbReference type="PANTHER" id="PTHR43386">
    <property type="entry name" value="OLIGOPEPTIDE TRANSPORT SYSTEM PERMEASE PROTEIN APPC"/>
    <property type="match status" value="1"/>
</dbReference>
<keyword evidence="4 7" id="KW-0812">Transmembrane</keyword>
<gene>
    <name evidence="9" type="ORF">GCM10011322_04360</name>
</gene>
<dbReference type="AlphaFoldDB" id="A0A917V282"/>
<comment type="caution">
    <text evidence="9">The sequence shown here is derived from an EMBL/GenBank/DDBJ whole genome shotgun (WGS) entry which is preliminary data.</text>
</comment>
<keyword evidence="3" id="KW-1003">Cell membrane</keyword>
<dbReference type="RefSeq" id="WP_188909028.1">
    <property type="nucleotide sequence ID" value="NZ_BMMF01000001.1"/>
</dbReference>
<keyword evidence="2 7" id="KW-0813">Transport</keyword>
<dbReference type="GO" id="GO:0055085">
    <property type="term" value="P:transmembrane transport"/>
    <property type="evidence" value="ECO:0007669"/>
    <property type="project" value="InterPro"/>
</dbReference>
<dbReference type="InterPro" id="IPR050366">
    <property type="entry name" value="BP-dependent_transpt_permease"/>
</dbReference>
<evidence type="ECO:0000256" key="2">
    <source>
        <dbReference type="ARBA" id="ARBA00022448"/>
    </source>
</evidence>
<keyword evidence="6 7" id="KW-0472">Membrane</keyword>
<evidence type="ECO:0000259" key="8">
    <source>
        <dbReference type="PROSITE" id="PS50928"/>
    </source>
</evidence>
<dbReference type="PROSITE" id="PS50928">
    <property type="entry name" value="ABC_TM1"/>
    <property type="match status" value="1"/>
</dbReference>
<evidence type="ECO:0000256" key="5">
    <source>
        <dbReference type="ARBA" id="ARBA00022989"/>
    </source>
</evidence>
<feature type="transmembrane region" description="Helical" evidence="7">
    <location>
        <begin position="136"/>
        <end position="169"/>
    </location>
</feature>
<dbReference type="Pfam" id="PF00528">
    <property type="entry name" value="BPD_transp_1"/>
    <property type="match status" value="1"/>
</dbReference>
<dbReference type="CDD" id="cd06261">
    <property type="entry name" value="TM_PBP2"/>
    <property type="match status" value="1"/>
</dbReference>
<evidence type="ECO:0000256" key="1">
    <source>
        <dbReference type="ARBA" id="ARBA00004651"/>
    </source>
</evidence>
<comment type="subcellular location">
    <subcellularLocation>
        <location evidence="1 7">Cell membrane</location>
        <topology evidence="1 7">Multi-pass membrane protein</topology>
    </subcellularLocation>
</comment>
<dbReference type="SUPFAM" id="SSF161098">
    <property type="entry name" value="MetI-like"/>
    <property type="match status" value="1"/>
</dbReference>
<dbReference type="Proteomes" id="UP000600449">
    <property type="component" value="Unassembled WGS sequence"/>
</dbReference>
<evidence type="ECO:0000256" key="4">
    <source>
        <dbReference type="ARBA" id="ARBA00022692"/>
    </source>
</evidence>
<sequence>MIHDQKTLAAASPIRSRGFLADMGRRFAHDPITLGAGGVLLVVALAALLAPWIAPADPNATSIVNRLRPPGTPGHPLGTDELGRDLLSRVIWGGRLTLFMGFTPVVVATLIGGFLGILAGYAGGWVNSAIMRGMDVFYAFPSVLLAVAISGALGGGLVNGLLALTLVFIPPIARVAESVTLQVRTQPYVEAAVATGASATRIVVGHVLKNVAGPILVYASSLISISIVIASGLSFLGLGVSPPDAEWGLMLSSLRQSVYVAPVNAVIPGAMIFLTSLCFNTMTDGLRHALNVKE</sequence>
<proteinExistence type="inferred from homology"/>
<feature type="domain" description="ABC transmembrane type-1" evidence="8">
    <location>
        <begin position="94"/>
        <end position="283"/>
    </location>
</feature>
<protein>
    <submittedName>
        <fullName evidence="9">ABC transporter permease</fullName>
    </submittedName>
</protein>
<dbReference type="Gene3D" id="1.10.3720.10">
    <property type="entry name" value="MetI-like"/>
    <property type="match status" value="1"/>
</dbReference>
<keyword evidence="5 7" id="KW-1133">Transmembrane helix</keyword>
<feature type="transmembrane region" description="Helical" evidence="7">
    <location>
        <begin position="32"/>
        <end position="54"/>
    </location>
</feature>
<reference evidence="9 10" key="1">
    <citation type="journal article" date="2014" name="Int. J. Syst. Evol. Microbiol.">
        <title>Complete genome sequence of Corynebacterium casei LMG S-19264T (=DSM 44701T), isolated from a smear-ripened cheese.</title>
        <authorList>
            <consortium name="US DOE Joint Genome Institute (JGI-PGF)"/>
            <person name="Walter F."/>
            <person name="Albersmeier A."/>
            <person name="Kalinowski J."/>
            <person name="Ruckert C."/>
        </authorList>
    </citation>
    <scope>NUCLEOTIDE SEQUENCE [LARGE SCALE GENOMIC DNA]</scope>
    <source>
        <strain evidence="9 10">CGMCC 1.9161</strain>
    </source>
</reference>
<evidence type="ECO:0000313" key="9">
    <source>
        <dbReference type="EMBL" id="GGK20837.1"/>
    </source>
</evidence>
<evidence type="ECO:0000256" key="6">
    <source>
        <dbReference type="ARBA" id="ARBA00023136"/>
    </source>
</evidence>
<comment type="similarity">
    <text evidence="7">Belongs to the binding-protein-dependent transport system permease family.</text>
</comment>
<dbReference type="EMBL" id="BMMF01000001">
    <property type="protein sequence ID" value="GGK20837.1"/>
    <property type="molecule type" value="Genomic_DNA"/>
</dbReference>
<organism evidence="9 10">
    <name type="scientific">Salinarimonas ramus</name>
    <dbReference type="NCBI Taxonomy" id="690164"/>
    <lineage>
        <taxon>Bacteria</taxon>
        <taxon>Pseudomonadati</taxon>
        <taxon>Pseudomonadota</taxon>
        <taxon>Alphaproteobacteria</taxon>
        <taxon>Hyphomicrobiales</taxon>
        <taxon>Salinarimonadaceae</taxon>
        <taxon>Salinarimonas</taxon>
    </lineage>
</organism>
<dbReference type="InterPro" id="IPR035906">
    <property type="entry name" value="MetI-like_sf"/>
</dbReference>
<dbReference type="InterPro" id="IPR025966">
    <property type="entry name" value="OppC_N"/>
</dbReference>
<feature type="transmembrane region" description="Helical" evidence="7">
    <location>
        <begin position="258"/>
        <end position="279"/>
    </location>
</feature>
<evidence type="ECO:0000313" key="10">
    <source>
        <dbReference type="Proteomes" id="UP000600449"/>
    </source>
</evidence>
<evidence type="ECO:0000256" key="3">
    <source>
        <dbReference type="ARBA" id="ARBA00022475"/>
    </source>
</evidence>
<dbReference type="PANTHER" id="PTHR43386:SF25">
    <property type="entry name" value="PEPTIDE ABC TRANSPORTER PERMEASE PROTEIN"/>
    <property type="match status" value="1"/>
</dbReference>